<dbReference type="EMBL" id="JARJCM010000085">
    <property type="protein sequence ID" value="KAJ7030978.1"/>
    <property type="molecule type" value="Genomic_DNA"/>
</dbReference>
<proteinExistence type="predicted"/>
<name>A0AAD6SR19_9AGAR</name>
<keyword evidence="1" id="KW-0479">Metal-binding</keyword>
<feature type="compositionally biased region" description="Low complexity" evidence="2">
    <location>
        <begin position="323"/>
        <end position="348"/>
    </location>
</feature>
<keyword evidence="5" id="KW-1185">Reference proteome</keyword>
<evidence type="ECO:0000313" key="5">
    <source>
        <dbReference type="Proteomes" id="UP001218188"/>
    </source>
</evidence>
<protein>
    <recommendedName>
        <fullName evidence="3">SWIM-type domain-containing protein</fullName>
    </recommendedName>
</protein>
<dbReference type="Proteomes" id="UP001218188">
    <property type="component" value="Unassembled WGS sequence"/>
</dbReference>
<feature type="region of interest" description="Disordered" evidence="2">
    <location>
        <begin position="323"/>
        <end position="361"/>
    </location>
</feature>
<feature type="region of interest" description="Disordered" evidence="2">
    <location>
        <begin position="267"/>
        <end position="301"/>
    </location>
</feature>
<gene>
    <name evidence="4" type="ORF">C8F04DRAFT_1263252</name>
</gene>
<accession>A0AAD6SR19</accession>
<dbReference type="InterPro" id="IPR007527">
    <property type="entry name" value="Znf_SWIM"/>
</dbReference>
<dbReference type="PROSITE" id="PS50966">
    <property type="entry name" value="ZF_SWIM"/>
    <property type="match status" value="1"/>
</dbReference>
<evidence type="ECO:0000256" key="2">
    <source>
        <dbReference type="SAM" id="MobiDB-lite"/>
    </source>
</evidence>
<reference evidence="4" key="1">
    <citation type="submission" date="2023-03" db="EMBL/GenBank/DDBJ databases">
        <title>Massive genome expansion in bonnet fungi (Mycena s.s.) driven by repeated elements and novel gene families across ecological guilds.</title>
        <authorList>
            <consortium name="Lawrence Berkeley National Laboratory"/>
            <person name="Harder C.B."/>
            <person name="Miyauchi S."/>
            <person name="Viragh M."/>
            <person name="Kuo A."/>
            <person name="Thoen E."/>
            <person name="Andreopoulos B."/>
            <person name="Lu D."/>
            <person name="Skrede I."/>
            <person name="Drula E."/>
            <person name="Henrissat B."/>
            <person name="Morin E."/>
            <person name="Kohler A."/>
            <person name="Barry K."/>
            <person name="LaButti K."/>
            <person name="Morin E."/>
            <person name="Salamov A."/>
            <person name="Lipzen A."/>
            <person name="Mereny Z."/>
            <person name="Hegedus B."/>
            <person name="Baldrian P."/>
            <person name="Stursova M."/>
            <person name="Weitz H."/>
            <person name="Taylor A."/>
            <person name="Grigoriev I.V."/>
            <person name="Nagy L.G."/>
            <person name="Martin F."/>
            <person name="Kauserud H."/>
        </authorList>
    </citation>
    <scope>NUCLEOTIDE SEQUENCE</scope>
    <source>
        <strain evidence="4">CBHHK200</strain>
    </source>
</reference>
<sequence>MAPKTFKDYLIRYWMPAHVLRMWSAVYCMPRSIFEACNTNMLIEAWHHVLKGKFLHGKRNRRLDHLIKTLLDNVLPYYAMKQRRQDFGFEGPDIEAKKRMDIIERSKIYVKGDIVQITEDQFIVPSKTDPSKVYEVDLDAYTCTCDDYPLISYCKHCSTDQGRIVIPHRHTHLTFPACRRSTLRRPKLRKKPVKKGHVVALAEKLELLAARLRHPRAKAQFPDLLPLEQTLDDVLAATDGSSVLPSAQRIPSNQSTAWAKTKASMMPAVKTKHKKAGDPAYGGGASSGSKAPKGEKLPKQRTTTENLLISAVPSVPVPQYPSQYYTPSQYPSQYHPQQYYTQPNPYYHMPYPPTGPDVYSS</sequence>
<comment type="caution">
    <text evidence="4">The sequence shown here is derived from an EMBL/GenBank/DDBJ whole genome shotgun (WGS) entry which is preliminary data.</text>
</comment>
<feature type="domain" description="SWIM-type" evidence="3">
    <location>
        <begin position="134"/>
        <end position="156"/>
    </location>
</feature>
<evidence type="ECO:0000256" key="1">
    <source>
        <dbReference type="PROSITE-ProRule" id="PRU00325"/>
    </source>
</evidence>
<evidence type="ECO:0000313" key="4">
    <source>
        <dbReference type="EMBL" id="KAJ7030978.1"/>
    </source>
</evidence>
<dbReference type="GO" id="GO:0008270">
    <property type="term" value="F:zinc ion binding"/>
    <property type="evidence" value="ECO:0007669"/>
    <property type="project" value="UniProtKB-KW"/>
</dbReference>
<keyword evidence="1" id="KW-0863">Zinc-finger</keyword>
<dbReference type="AlphaFoldDB" id="A0AAD6SR19"/>
<evidence type="ECO:0000259" key="3">
    <source>
        <dbReference type="PROSITE" id="PS50966"/>
    </source>
</evidence>
<organism evidence="4 5">
    <name type="scientific">Mycena alexandri</name>
    <dbReference type="NCBI Taxonomy" id="1745969"/>
    <lineage>
        <taxon>Eukaryota</taxon>
        <taxon>Fungi</taxon>
        <taxon>Dikarya</taxon>
        <taxon>Basidiomycota</taxon>
        <taxon>Agaricomycotina</taxon>
        <taxon>Agaricomycetes</taxon>
        <taxon>Agaricomycetidae</taxon>
        <taxon>Agaricales</taxon>
        <taxon>Marasmiineae</taxon>
        <taxon>Mycenaceae</taxon>
        <taxon>Mycena</taxon>
    </lineage>
</organism>
<keyword evidence="1" id="KW-0862">Zinc</keyword>